<dbReference type="EMBL" id="DXFA01000141">
    <property type="protein sequence ID" value="HIX48963.1"/>
    <property type="molecule type" value="Genomic_DNA"/>
</dbReference>
<evidence type="ECO:0000256" key="1">
    <source>
        <dbReference type="ARBA" id="ARBA00008348"/>
    </source>
</evidence>
<dbReference type="InterPro" id="IPR002942">
    <property type="entry name" value="S4_RNA-bd"/>
</dbReference>
<dbReference type="NCBIfam" id="TIGR00093">
    <property type="entry name" value="pseudouridine synthase"/>
    <property type="match status" value="1"/>
</dbReference>
<gene>
    <name evidence="7" type="ORF">H9981_08145</name>
</gene>
<dbReference type="CDD" id="cd02553">
    <property type="entry name" value="PseudoU_synth_RsuA"/>
    <property type="match status" value="1"/>
</dbReference>
<protein>
    <recommendedName>
        <fullName evidence="5">Pseudouridine synthase</fullName>
        <ecNumber evidence="5">5.4.99.-</ecNumber>
    </recommendedName>
</protein>
<proteinExistence type="inferred from homology"/>
<evidence type="ECO:0000313" key="8">
    <source>
        <dbReference type="Proteomes" id="UP000824243"/>
    </source>
</evidence>
<evidence type="ECO:0000256" key="5">
    <source>
        <dbReference type="RuleBase" id="RU003887"/>
    </source>
</evidence>
<dbReference type="InterPro" id="IPR018496">
    <property type="entry name" value="PsdUridine_synth_RsuA/RluB_CS"/>
</dbReference>
<dbReference type="AlphaFoldDB" id="A0A9D1VY24"/>
<reference evidence="7" key="1">
    <citation type="journal article" date="2021" name="PeerJ">
        <title>Extensive microbial diversity within the chicken gut microbiome revealed by metagenomics and culture.</title>
        <authorList>
            <person name="Gilroy R."/>
            <person name="Ravi A."/>
            <person name="Getino M."/>
            <person name="Pursley I."/>
            <person name="Horton D.L."/>
            <person name="Alikhan N.F."/>
            <person name="Baker D."/>
            <person name="Gharbi K."/>
            <person name="Hall N."/>
            <person name="Watson M."/>
            <person name="Adriaenssens E.M."/>
            <person name="Foster-Nyarko E."/>
            <person name="Jarju S."/>
            <person name="Secka A."/>
            <person name="Antonio M."/>
            <person name="Oren A."/>
            <person name="Chaudhuri R.R."/>
            <person name="La Ragione R."/>
            <person name="Hildebrand F."/>
            <person name="Pallen M.J."/>
        </authorList>
    </citation>
    <scope>NUCLEOTIDE SEQUENCE</scope>
    <source>
        <strain evidence="7">ChiSjej5B23-15282</strain>
    </source>
</reference>
<dbReference type="GO" id="GO:0005829">
    <property type="term" value="C:cytosol"/>
    <property type="evidence" value="ECO:0007669"/>
    <property type="project" value="UniProtKB-ARBA"/>
</dbReference>
<dbReference type="PROSITE" id="PS50889">
    <property type="entry name" value="S4"/>
    <property type="match status" value="1"/>
</dbReference>
<dbReference type="CDD" id="cd00165">
    <property type="entry name" value="S4"/>
    <property type="match status" value="1"/>
</dbReference>
<sequence>MIIRLDKFLAEMGYGTRSQVKKELAKGNVTLNGQVIRKPETKIDTEKDRVCWKDEPAVYAEYEYFMLNKPAGVVSATEDKREKTVIDLLSRDGSEQGMPAARRGDLFPVGRLDKDTEGLLLITNDGELAHRLLSPRKHVDKVYYARIRGRVTDEDREAFARGMDIGDDRPALPAELEILDAGETSEVRVTLREGRFHQVKRMFRAVGKEVVYLKRLSMGSLALDEGLAPGEYRRLTEEEVKKLC</sequence>
<evidence type="ECO:0000256" key="3">
    <source>
        <dbReference type="ARBA" id="ARBA00023235"/>
    </source>
</evidence>
<dbReference type="Gene3D" id="3.30.70.1560">
    <property type="entry name" value="Alpha-L RNA-binding motif"/>
    <property type="match status" value="1"/>
</dbReference>
<dbReference type="InterPro" id="IPR042092">
    <property type="entry name" value="PsdUridine_s_RsuA/RluB/E/F_cat"/>
</dbReference>
<dbReference type="SMART" id="SM00363">
    <property type="entry name" value="S4"/>
    <property type="match status" value="1"/>
</dbReference>
<dbReference type="PANTHER" id="PTHR47683:SF4">
    <property type="entry name" value="PSEUDOURIDINE SYNTHASE"/>
    <property type="match status" value="1"/>
</dbReference>
<evidence type="ECO:0000256" key="4">
    <source>
        <dbReference type="PROSITE-ProRule" id="PRU00182"/>
    </source>
</evidence>
<evidence type="ECO:0000256" key="2">
    <source>
        <dbReference type="ARBA" id="ARBA00022884"/>
    </source>
</evidence>
<feature type="domain" description="RNA-binding S4" evidence="6">
    <location>
        <begin position="3"/>
        <end position="63"/>
    </location>
</feature>
<dbReference type="EC" id="5.4.99.-" evidence="5"/>
<dbReference type="PANTHER" id="PTHR47683">
    <property type="entry name" value="PSEUDOURIDINE SYNTHASE FAMILY PROTEIN-RELATED"/>
    <property type="match status" value="1"/>
</dbReference>
<dbReference type="InterPro" id="IPR020103">
    <property type="entry name" value="PsdUridine_synth_cat_dom_sf"/>
</dbReference>
<dbReference type="Pfam" id="PF01479">
    <property type="entry name" value="S4"/>
    <property type="match status" value="1"/>
</dbReference>
<keyword evidence="2 4" id="KW-0694">RNA-binding</keyword>
<dbReference type="Gene3D" id="3.30.70.580">
    <property type="entry name" value="Pseudouridine synthase I, catalytic domain, N-terminal subdomain"/>
    <property type="match status" value="1"/>
</dbReference>
<comment type="caution">
    <text evidence="7">The sequence shown here is derived from an EMBL/GenBank/DDBJ whole genome shotgun (WGS) entry which is preliminary data.</text>
</comment>
<keyword evidence="3 5" id="KW-0413">Isomerase</keyword>
<dbReference type="SUPFAM" id="SSF55174">
    <property type="entry name" value="Alpha-L RNA-binding motif"/>
    <property type="match status" value="1"/>
</dbReference>
<dbReference type="PROSITE" id="PS01149">
    <property type="entry name" value="PSI_RSU"/>
    <property type="match status" value="1"/>
</dbReference>
<dbReference type="SUPFAM" id="SSF55120">
    <property type="entry name" value="Pseudouridine synthase"/>
    <property type="match status" value="1"/>
</dbReference>
<comment type="similarity">
    <text evidence="1 5">Belongs to the pseudouridine synthase RsuA family.</text>
</comment>
<dbReference type="GO" id="GO:0003723">
    <property type="term" value="F:RNA binding"/>
    <property type="evidence" value="ECO:0007669"/>
    <property type="project" value="UniProtKB-KW"/>
</dbReference>
<dbReference type="Gene3D" id="3.10.290.10">
    <property type="entry name" value="RNA-binding S4 domain"/>
    <property type="match status" value="1"/>
</dbReference>
<dbReference type="InterPro" id="IPR036986">
    <property type="entry name" value="S4_RNA-bd_sf"/>
</dbReference>
<evidence type="ECO:0000259" key="6">
    <source>
        <dbReference type="SMART" id="SM00363"/>
    </source>
</evidence>
<dbReference type="GO" id="GO:0120159">
    <property type="term" value="F:rRNA pseudouridine synthase activity"/>
    <property type="evidence" value="ECO:0007669"/>
    <property type="project" value="UniProtKB-ARBA"/>
</dbReference>
<accession>A0A9D1VY24</accession>
<dbReference type="InterPro" id="IPR020094">
    <property type="entry name" value="TruA/RsuA/RluB/E/F_N"/>
</dbReference>
<reference evidence="7" key="2">
    <citation type="submission" date="2021-04" db="EMBL/GenBank/DDBJ databases">
        <authorList>
            <person name="Gilroy R."/>
        </authorList>
    </citation>
    <scope>NUCLEOTIDE SEQUENCE</scope>
    <source>
        <strain evidence="7">ChiSjej5B23-15282</strain>
    </source>
</reference>
<evidence type="ECO:0000313" key="7">
    <source>
        <dbReference type="EMBL" id="HIX48963.1"/>
    </source>
</evidence>
<dbReference type="Proteomes" id="UP000824243">
    <property type="component" value="Unassembled WGS sequence"/>
</dbReference>
<dbReference type="InterPro" id="IPR006145">
    <property type="entry name" value="PsdUridine_synth_RsuA/RluA"/>
</dbReference>
<dbReference type="InterPro" id="IPR050343">
    <property type="entry name" value="RsuA_PseudoU_synthase"/>
</dbReference>
<name>A0A9D1VY24_9FIRM</name>
<dbReference type="FunFam" id="3.30.70.1560:FF:000001">
    <property type="entry name" value="Pseudouridine synthase"/>
    <property type="match status" value="1"/>
</dbReference>
<organism evidence="7 8">
    <name type="scientific">Candidatus Mediterraneibacter caccavium</name>
    <dbReference type="NCBI Taxonomy" id="2838661"/>
    <lineage>
        <taxon>Bacteria</taxon>
        <taxon>Bacillati</taxon>
        <taxon>Bacillota</taxon>
        <taxon>Clostridia</taxon>
        <taxon>Lachnospirales</taxon>
        <taxon>Lachnospiraceae</taxon>
        <taxon>Mediterraneibacter</taxon>
    </lineage>
</organism>
<dbReference type="GO" id="GO:0000455">
    <property type="term" value="P:enzyme-directed rRNA pseudouridine synthesis"/>
    <property type="evidence" value="ECO:0007669"/>
    <property type="project" value="UniProtKB-ARBA"/>
</dbReference>
<dbReference type="Pfam" id="PF00849">
    <property type="entry name" value="PseudoU_synth_2"/>
    <property type="match status" value="1"/>
</dbReference>
<dbReference type="InterPro" id="IPR000748">
    <property type="entry name" value="PsdUridine_synth_RsuA/RluB/E/F"/>
</dbReference>